<dbReference type="InterPro" id="IPR007410">
    <property type="entry name" value="LpqE-like"/>
</dbReference>
<reference evidence="3" key="1">
    <citation type="submission" date="2016-10" db="EMBL/GenBank/DDBJ databases">
        <authorList>
            <person name="Varghese N."/>
            <person name="Submissions S."/>
        </authorList>
    </citation>
    <scope>NUCLEOTIDE SEQUENCE [LARGE SCALE GENOMIC DNA]</scope>
    <source>
        <strain evidence="3">NRRL B-51270</strain>
    </source>
</reference>
<evidence type="ECO:0000256" key="1">
    <source>
        <dbReference type="SAM" id="SignalP"/>
    </source>
</evidence>
<dbReference type="InterPro" id="IPR058248">
    <property type="entry name" value="Lxx211020-like"/>
</dbReference>
<dbReference type="PANTHER" id="PTHR36302">
    <property type="entry name" value="BLR7088 PROTEIN"/>
    <property type="match status" value="1"/>
</dbReference>
<name>A0A1H1R078_9GAMM</name>
<dbReference type="Proteomes" id="UP000243207">
    <property type="component" value="Chromosome I"/>
</dbReference>
<dbReference type="Pfam" id="PF04314">
    <property type="entry name" value="PCuAC"/>
    <property type="match status" value="1"/>
</dbReference>
<gene>
    <name evidence="2" type="ORF">SAMN05216421_1253</name>
</gene>
<accession>A0A1H1R078</accession>
<dbReference type="RefSeq" id="WP_093392344.1">
    <property type="nucleotide sequence ID" value="NZ_LT629736.1"/>
</dbReference>
<dbReference type="Gene3D" id="2.60.40.1890">
    <property type="entry name" value="PCu(A)C copper chaperone"/>
    <property type="match status" value="1"/>
</dbReference>
<evidence type="ECO:0008006" key="4">
    <source>
        <dbReference type="Google" id="ProtNLM"/>
    </source>
</evidence>
<feature type="signal peptide" evidence="1">
    <location>
        <begin position="1"/>
        <end position="20"/>
    </location>
</feature>
<keyword evidence="1" id="KW-0732">Signal</keyword>
<dbReference type="PANTHER" id="PTHR36302:SF1">
    <property type="entry name" value="COPPER CHAPERONE PCU(A)C"/>
    <property type="match status" value="1"/>
</dbReference>
<keyword evidence="3" id="KW-1185">Reference proteome</keyword>
<sequence>MTRLTLVLALLLSSTGSVMAGQSQLDDLHISRAWSRALPPVAPTGAAYMSIENRGGQAARLVGVSTPIAERAEVHQHTHTEGVMRMQRVDDVVIEPGQQVDFAPGGYHIMLFNLNEPLAAGASYPLTLRFEQAGDVEVQIDVQDDAPQAGHHH</sequence>
<feature type="chain" id="PRO_5009258285" description="Copper(I)-binding protein" evidence="1">
    <location>
        <begin position="21"/>
        <end position="153"/>
    </location>
</feature>
<proteinExistence type="predicted"/>
<dbReference type="STRING" id="487184.SAMN05216421_1253"/>
<protein>
    <recommendedName>
        <fullName evidence="4">Copper(I)-binding protein</fullName>
    </recommendedName>
</protein>
<dbReference type="InterPro" id="IPR036182">
    <property type="entry name" value="PCuAC_sf"/>
</dbReference>
<evidence type="ECO:0000313" key="3">
    <source>
        <dbReference type="Proteomes" id="UP000243207"/>
    </source>
</evidence>
<organism evidence="2 3">
    <name type="scientific">Halopseudomonas xinjiangensis</name>
    <dbReference type="NCBI Taxonomy" id="487184"/>
    <lineage>
        <taxon>Bacteria</taxon>
        <taxon>Pseudomonadati</taxon>
        <taxon>Pseudomonadota</taxon>
        <taxon>Gammaproteobacteria</taxon>
        <taxon>Pseudomonadales</taxon>
        <taxon>Pseudomonadaceae</taxon>
        <taxon>Halopseudomonas</taxon>
    </lineage>
</organism>
<evidence type="ECO:0000313" key="2">
    <source>
        <dbReference type="EMBL" id="SDS29147.1"/>
    </source>
</evidence>
<dbReference type="OrthoDB" id="9796962at2"/>
<dbReference type="EMBL" id="LT629736">
    <property type="protein sequence ID" value="SDS29147.1"/>
    <property type="molecule type" value="Genomic_DNA"/>
</dbReference>
<dbReference type="AlphaFoldDB" id="A0A1H1R078"/>
<dbReference type="SUPFAM" id="SSF110087">
    <property type="entry name" value="DR1885-like metal-binding protein"/>
    <property type="match status" value="1"/>
</dbReference>